<evidence type="ECO:0000313" key="3">
    <source>
        <dbReference type="Proteomes" id="UP000018888"/>
    </source>
</evidence>
<reference evidence="2 3" key="2">
    <citation type="journal article" date="2018" name="New Phytol.">
        <title>High intraspecific genome diversity in the model arbuscular mycorrhizal symbiont Rhizophagus irregularis.</title>
        <authorList>
            <person name="Chen E.C.H."/>
            <person name="Morin E."/>
            <person name="Beaudet D."/>
            <person name="Noel J."/>
            <person name="Yildirir G."/>
            <person name="Ndikumana S."/>
            <person name="Charron P."/>
            <person name="St-Onge C."/>
            <person name="Giorgi J."/>
            <person name="Kruger M."/>
            <person name="Marton T."/>
            <person name="Ropars J."/>
            <person name="Grigoriev I.V."/>
            <person name="Hainaut M."/>
            <person name="Henrissat B."/>
            <person name="Roux C."/>
            <person name="Martin F."/>
            <person name="Corradi N."/>
        </authorList>
    </citation>
    <scope>NUCLEOTIDE SEQUENCE [LARGE SCALE GENOMIC DNA]</scope>
    <source>
        <strain evidence="2 3">DAOM 197198</strain>
    </source>
</reference>
<name>A0A2P4PTL8_RHIID</name>
<proteinExistence type="predicted"/>
<gene>
    <name evidence="2" type="ORF">GLOIN_2v1633359</name>
</gene>
<dbReference type="AlphaFoldDB" id="A0A2P4PTL8"/>
<keyword evidence="1" id="KW-0812">Transmembrane</keyword>
<reference evidence="2 3" key="1">
    <citation type="journal article" date="2013" name="Proc. Natl. Acad. Sci. U.S.A.">
        <title>Genome of an arbuscular mycorrhizal fungus provides insight into the oldest plant symbiosis.</title>
        <authorList>
            <person name="Tisserant E."/>
            <person name="Malbreil M."/>
            <person name="Kuo A."/>
            <person name="Kohler A."/>
            <person name="Symeonidi A."/>
            <person name="Balestrini R."/>
            <person name="Charron P."/>
            <person name="Duensing N."/>
            <person name="Frei Dit Frey N."/>
            <person name="Gianinazzi-Pearson V."/>
            <person name="Gilbert L.B."/>
            <person name="Handa Y."/>
            <person name="Herr J.R."/>
            <person name="Hijri M."/>
            <person name="Koul R."/>
            <person name="Kawaguchi M."/>
            <person name="Krajinski F."/>
            <person name="Lammers P.J."/>
            <person name="Masclaux F.G."/>
            <person name="Murat C."/>
            <person name="Morin E."/>
            <person name="Ndikumana S."/>
            <person name="Pagni M."/>
            <person name="Petitpierre D."/>
            <person name="Requena N."/>
            <person name="Rosikiewicz P."/>
            <person name="Riley R."/>
            <person name="Saito K."/>
            <person name="San Clemente H."/>
            <person name="Shapiro H."/>
            <person name="van Tuinen D."/>
            <person name="Becard G."/>
            <person name="Bonfante P."/>
            <person name="Paszkowski U."/>
            <person name="Shachar-Hill Y.Y."/>
            <person name="Tuskan G.A."/>
            <person name="Young P.W."/>
            <person name="Sanders I.R."/>
            <person name="Henrissat B."/>
            <person name="Rensing S.A."/>
            <person name="Grigoriev I.V."/>
            <person name="Corradi N."/>
            <person name="Roux C."/>
            <person name="Martin F."/>
        </authorList>
    </citation>
    <scope>NUCLEOTIDE SEQUENCE [LARGE SCALE GENOMIC DNA]</scope>
    <source>
        <strain evidence="2 3">DAOM 197198</strain>
    </source>
</reference>
<dbReference type="Proteomes" id="UP000018888">
    <property type="component" value="Unassembled WGS sequence"/>
</dbReference>
<feature type="transmembrane region" description="Helical" evidence="1">
    <location>
        <begin position="50"/>
        <end position="69"/>
    </location>
</feature>
<dbReference type="EMBL" id="AUPC02000148">
    <property type="protein sequence ID" value="POG68726.1"/>
    <property type="molecule type" value="Genomic_DNA"/>
</dbReference>
<keyword evidence="3" id="KW-1185">Reference proteome</keyword>
<organism evidence="2 3">
    <name type="scientific">Rhizophagus irregularis (strain DAOM 181602 / DAOM 197198 / MUCL 43194)</name>
    <name type="common">Arbuscular mycorrhizal fungus</name>
    <name type="synonym">Glomus intraradices</name>
    <dbReference type="NCBI Taxonomy" id="747089"/>
    <lineage>
        <taxon>Eukaryota</taxon>
        <taxon>Fungi</taxon>
        <taxon>Fungi incertae sedis</taxon>
        <taxon>Mucoromycota</taxon>
        <taxon>Glomeromycotina</taxon>
        <taxon>Glomeromycetes</taxon>
        <taxon>Glomerales</taxon>
        <taxon>Glomeraceae</taxon>
        <taxon>Rhizophagus</taxon>
    </lineage>
</organism>
<keyword evidence="1" id="KW-0472">Membrane</keyword>
<comment type="caution">
    <text evidence="2">The sequence shown here is derived from an EMBL/GenBank/DDBJ whole genome shotgun (WGS) entry which is preliminary data.</text>
</comment>
<evidence type="ECO:0000256" key="1">
    <source>
        <dbReference type="SAM" id="Phobius"/>
    </source>
</evidence>
<keyword evidence="1" id="KW-1133">Transmembrane helix</keyword>
<accession>A0A2P4PTL8</accession>
<sequence>MLLKNQFSFCKLHNNFKYYVIYLTCLFIADYLSSIITMELTVYLFRENEIIVQIFHFFFLFSYFFCMIVNEKKSDTQSILVNCRG</sequence>
<feature type="transmembrane region" description="Helical" evidence="1">
    <location>
        <begin position="20"/>
        <end position="44"/>
    </location>
</feature>
<protein>
    <submittedName>
        <fullName evidence="2">Uncharacterized protein</fullName>
    </submittedName>
</protein>
<evidence type="ECO:0000313" key="2">
    <source>
        <dbReference type="EMBL" id="POG68726.1"/>
    </source>
</evidence>